<keyword evidence="5" id="KW-0378">Hydrolase</keyword>
<dbReference type="RefSeq" id="WP_176068573.1">
    <property type="nucleotide sequence ID" value="NZ_BJTG01000012.1"/>
</dbReference>
<dbReference type="Proteomes" id="UP000503640">
    <property type="component" value="Unassembled WGS sequence"/>
</dbReference>
<organism evidence="6 7">
    <name type="scientific">Anaeromyxobacter diazotrophicus</name>
    <dbReference type="NCBI Taxonomy" id="2590199"/>
    <lineage>
        <taxon>Bacteria</taxon>
        <taxon>Pseudomonadati</taxon>
        <taxon>Myxococcota</taxon>
        <taxon>Myxococcia</taxon>
        <taxon>Myxococcales</taxon>
        <taxon>Cystobacterineae</taxon>
        <taxon>Anaeromyxobacteraceae</taxon>
        <taxon>Anaeromyxobacter</taxon>
    </lineage>
</organism>
<evidence type="ECO:0000256" key="3">
    <source>
        <dbReference type="ARBA" id="ARBA00022722"/>
    </source>
</evidence>
<reference evidence="7" key="1">
    <citation type="journal article" date="2020" name="Appl. Environ. Microbiol.">
        <title>Diazotrophic Anaeromyxobacter Isolates from Soils.</title>
        <authorList>
            <person name="Masuda Y."/>
            <person name="Yamanaka H."/>
            <person name="Xu Z.X."/>
            <person name="Shiratori Y."/>
            <person name="Aono T."/>
            <person name="Amachi S."/>
            <person name="Senoo K."/>
            <person name="Itoh H."/>
        </authorList>
    </citation>
    <scope>NUCLEOTIDE SEQUENCE [LARGE SCALE GENOMIC DNA]</scope>
    <source>
        <strain evidence="7">R267</strain>
    </source>
</reference>
<gene>
    <name evidence="6" type="ORF">AMYX_39970</name>
</gene>
<dbReference type="InterPro" id="IPR008201">
    <property type="entry name" value="HepT-like"/>
</dbReference>
<comment type="caution">
    <text evidence="6">The sequence shown here is derived from an EMBL/GenBank/DDBJ whole genome shotgun (WGS) entry which is preliminary data.</text>
</comment>
<keyword evidence="7" id="KW-1185">Reference proteome</keyword>
<dbReference type="PANTHER" id="PTHR34139:SF1">
    <property type="entry name" value="RNASE MJ1380-RELATED"/>
    <property type="match status" value="1"/>
</dbReference>
<dbReference type="InterPro" id="IPR051813">
    <property type="entry name" value="HepT_RNase_toxin"/>
</dbReference>
<dbReference type="EMBL" id="BJTG01000012">
    <property type="protein sequence ID" value="GEJ59256.1"/>
    <property type="molecule type" value="Genomic_DNA"/>
</dbReference>
<keyword evidence="2" id="KW-1277">Toxin-antitoxin system</keyword>
<dbReference type="GO" id="GO:0000166">
    <property type="term" value="F:nucleotide binding"/>
    <property type="evidence" value="ECO:0007669"/>
    <property type="project" value="UniProtKB-KW"/>
</dbReference>
<keyword evidence="4" id="KW-0547">Nucleotide-binding</keyword>
<proteinExistence type="predicted"/>
<evidence type="ECO:0000256" key="5">
    <source>
        <dbReference type="ARBA" id="ARBA00022801"/>
    </source>
</evidence>
<dbReference type="PANTHER" id="PTHR34139">
    <property type="entry name" value="UPF0331 PROTEIN MJ0127"/>
    <property type="match status" value="1"/>
</dbReference>
<keyword evidence="1" id="KW-0597">Phosphoprotein</keyword>
<protein>
    <submittedName>
        <fullName evidence="6">DUF86 domain-containing protein</fullName>
    </submittedName>
</protein>
<name>A0A7I9VS41_9BACT</name>
<evidence type="ECO:0000313" key="7">
    <source>
        <dbReference type="Proteomes" id="UP000503640"/>
    </source>
</evidence>
<dbReference type="GO" id="GO:0016787">
    <property type="term" value="F:hydrolase activity"/>
    <property type="evidence" value="ECO:0007669"/>
    <property type="project" value="UniProtKB-KW"/>
</dbReference>
<sequence length="111" mass="12718">MQRDDEVYVGHMLDLSRKVASKTAGVRREDFDRDENLRLALAHLLQTIGEAARRVSREYQKAHPEIPWGGIVGMRHKVVHDYMDVDEDVVWKTSVEEIPRLVAALEPLAKS</sequence>
<dbReference type="Pfam" id="PF01934">
    <property type="entry name" value="HepT-like"/>
    <property type="match status" value="1"/>
</dbReference>
<dbReference type="GO" id="GO:0004540">
    <property type="term" value="F:RNA nuclease activity"/>
    <property type="evidence" value="ECO:0007669"/>
    <property type="project" value="InterPro"/>
</dbReference>
<dbReference type="GO" id="GO:0110001">
    <property type="term" value="C:toxin-antitoxin complex"/>
    <property type="evidence" value="ECO:0007669"/>
    <property type="project" value="InterPro"/>
</dbReference>
<evidence type="ECO:0000313" key="6">
    <source>
        <dbReference type="EMBL" id="GEJ59256.1"/>
    </source>
</evidence>
<evidence type="ECO:0000256" key="4">
    <source>
        <dbReference type="ARBA" id="ARBA00022741"/>
    </source>
</evidence>
<keyword evidence="3" id="KW-0540">Nuclease</keyword>
<evidence type="ECO:0000256" key="1">
    <source>
        <dbReference type="ARBA" id="ARBA00022553"/>
    </source>
</evidence>
<accession>A0A7I9VS41</accession>
<evidence type="ECO:0000256" key="2">
    <source>
        <dbReference type="ARBA" id="ARBA00022649"/>
    </source>
</evidence>
<dbReference type="AlphaFoldDB" id="A0A7I9VS41"/>